<keyword evidence="1" id="KW-0732">Signal</keyword>
<proteinExistence type="predicted"/>
<organism evidence="2 3">
    <name type="scientific">Niastella vici</name>
    <dbReference type="NCBI Taxonomy" id="1703345"/>
    <lineage>
        <taxon>Bacteria</taxon>
        <taxon>Pseudomonadati</taxon>
        <taxon>Bacteroidota</taxon>
        <taxon>Chitinophagia</taxon>
        <taxon>Chitinophagales</taxon>
        <taxon>Chitinophagaceae</taxon>
        <taxon>Niastella</taxon>
    </lineage>
</organism>
<evidence type="ECO:0000313" key="3">
    <source>
        <dbReference type="Proteomes" id="UP000192796"/>
    </source>
</evidence>
<feature type="signal peptide" evidence="1">
    <location>
        <begin position="1"/>
        <end position="20"/>
    </location>
</feature>
<dbReference type="Proteomes" id="UP000192796">
    <property type="component" value="Unassembled WGS sequence"/>
</dbReference>
<sequence length="243" mass="27286">MKSIVLLLISVAFFTGNAYCQNAGGQEFGEDIKTWLKEGEHKVELMGVKATVNPRMMELTSKMLKAAEKNAAWIKDSMATATDSSVMFEKFGLTKAEYYEYIALNNTTTTNQQWIKTGDEKLVIKRKKNTLSFQGTGQLKVLDSLKFNILLNEPIYGGKEIEFAHKSESAENSNPFNSPWTGYHYSYENVEDIGTGVSDMSATTISFDIGQLKSNGKIILLFMMYQVELGKLTHKATLFCQFD</sequence>
<dbReference type="OrthoDB" id="650130at2"/>
<comment type="caution">
    <text evidence="2">The sequence shown here is derived from an EMBL/GenBank/DDBJ whole genome shotgun (WGS) entry which is preliminary data.</text>
</comment>
<gene>
    <name evidence="2" type="ORF">A3860_23935</name>
</gene>
<dbReference type="AlphaFoldDB" id="A0A1V9FYF6"/>
<protein>
    <submittedName>
        <fullName evidence="2">Uncharacterized protein</fullName>
    </submittedName>
</protein>
<accession>A0A1V9FYF6</accession>
<reference evidence="2 3" key="1">
    <citation type="submission" date="2016-03" db="EMBL/GenBank/DDBJ databases">
        <title>Niastella vici sp. nov., isolated from farmland soil.</title>
        <authorList>
            <person name="Chen L."/>
            <person name="Wang D."/>
            <person name="Yang S."/>
            <person name="Wang G."/>
        </authorList>
    </citation>
    <scope>NUCLEOTIDE SEQUENCE [LARGE SCALE GENOMIC DNA]</scope>
    <source>
        <strain evidence="2 3">DJ57</strain>
    </source>
</reference>
<keyword evidence="3" id="KW-1185">Reference proteome</keyword>
<name>A0A1V9FYF6_9BACT</name>
<dbReference type="RefSeq" id="WP_081147661.1">
    <property type="nucleotide sequence ID" value="NZ_LVYD01000045.1"/>
</dbReference>
<feature type="chain" id="PRO_5013320300" evidence="1">
    <location>
        <begin position="21"/>
        <end position="243"/>
    </location>
</feature>
<dbReference type="EMBL" id="LVYD01000045">
    <property type="protein sequence ID" value="OQP63399.1"/>
    <property type="molecule type" value="Genomic_DNA"/>
</dbReference>
<evidence type="ECO:0000256" key="1">
    <source>
        <dbReference type="SAM" id="SignalP"/>
    </source>
</evidence>
<evidence type="ECO:0000313" key="2">
    <source>
        <dbReference type="EMBL" id="OQP63399.1"/>
    </source>
</evidence>